<gene>
    <name evidence="2" type="ORF">SAMN05216262_1472</name>
</gene>
<name>A0A1H7UJH9_9GAMM</name>
<dbReference type="EMBL" id="FOBI01000047">
    <property type="protein sequence ID" value="SEL96808.1"/>
    <property type="molecule type" value="Genomic_DNA"/>
</dbReference>
<sequence length="229" mass="25713">MKKGFISTLALSLILLSSLPSYAGDDDKLSKQIKKIEKEFKEGNFSNVETYGNIITLCNATPKSGVEFDSWAVKHANDENLDLSSMRIQVKECDKITKKGYRELEDLYKTAYASGEKVSALLLARLIPYVSPDKVELLQVAAAWSEEGADLLGKLMLDNELDFSSPQRKFWINVSNMSIFYPEEYTQADNQLLSLVDGVDMSAIEGLIAQWQDATVEERENIVNLLKEL</sequence>
<proteinExistence type="predicted"/>
<keyword evidence="1" id="KW-0732">Signal</keyword>
<dbReference type="Proteomes" id="UP000199297">
    <property type="component" value="Unassembled WGS sequence"/>
</dbReference>
<evidence type="ECO:0000313" key="3">
    <source>
        <dbReference type="Proteomes" id="UP000199297"/>
    </source>
</evidence>
<evidence type="ECO:0008006" key="4">
    <source>
        <dbReference type="Google" id="ProtNLM"/>
    </source>
</evidence>
<feature type="chain" id="PRO_5011525414" description="DUF4476 domain-containing protein" evidence="1">
    <location>
        <begin position="24"/>
        <end position="229"/>
    </location>
</feature>
<dbReference type="RefSeq" id="WP_085286230.1">
    <property type="nucleotide sequence ID" value="NZ_FOBI01000047.1"/>
</dbReference>
<feature type="signal peptide" evidence="1">
    <location>
        <begin position="1"/>
        <end position="23"/>
    </location>
</feature>
<keyword evidence="3" id="KW-1185">Reference proteome</keyword>
<evidence type="ECO:0000313" key="2">
    <source>
        <dbReference type="EMBL" id="SEL96808.1"/>
    </source>
</evidence>
<evidence type="ECO:0000256" key="1">
    <source>
        <dbReference type="SAM" id="SignalP"/>
    </source>
</evidence>
<dbReference type="AlphaFoldDB" id="A0A1H7UJH9"/>
<accession>A0A1H7UJH9</accession>
<organism evidence="2 3">
    <name type="scientific">Colwellia chukchiensis</name>
    <dbReference type="NCBI Taxonomy" id="641665"/>
    <lineage>
        <taxon>Bacteria</taxon>
        <taxon>Pseudomonadati</taxon>
        <taxon>Pseudomonadota</taxon>
        <taxon>Gammaproteobacteria</taxon>
        <taxon>Alteromonadales</taxon>
        <taxon>Colwelliaceae</taxon>
        <taxon>Colwellia</taxon>
    </lineage>
</organism>
<protein>
    <recommendedName>
        <fullName evidence="4">DUF4476 domain-containing protein</fullName>
    </recommendedName>
</protein>
<reference evidence="3" key="1">
    <citation type="submission" date="2016-10" db="EMBL/GenBank/DDBJ databases">
        <authorList>
            <person name="Varghese N."/>
            <person name="Submissions S."/>
        </authorList>
    </citation>
    <scope>NUCLEOTIDE SEQUENCE [LARGE SCALE GENOMIC DNA]</scope>
    <source>
        <strain evidence="3">CGMCC 1.9127</strain>
    </source>
</reference>